<dbReference type="RefSeq" id="WP_129832347.1">
    <property type="nucleotide sequence ID" value="NZ_CP035704.1"/>
</dbReference>
<dbReference type="Proteomes" id="UP000291562">
    <property type="component" value="Chromosome"/>
</dbReference>
<name>A0A411HHU2_9GAMM</name>
<evidence type="ECO:0000256" key="1">
    <source>
        <dbReference type="ARBA" id="ARBA00004651"/>
    </source>
</evidence>
<dbReference type="OrthoDB" id="5559127at2"/>
<dbReference type="InterPro" id="IPR022791">
    <property type="entry name" value="L-PG_synthase/AglD"/>
</dbReference>
<comment type="subcellular location">
    <subcellularLocation>
        <location evidence="1">Cell membrane</location>
        <topology evidence="1">Multi-pass membrane protein</topology>
    </subcellularLocation>
</comment>
<evidence type="ECO:0000256" key="2">
    <source>
        <dbReference type="ARBA" id="ARBA00022475"/>
    </source>
</evidence>
<evidence type="ECO:0000256" key="5">
    <source>
        <dbReference type="ARBA" id="ARBA00023136"/>
    </source>
</evidence>
<dbReference type="NCBIfam" id="TIGR00374">
    <property type="entry name" value="flippase-like domain"/>
    <property type="match status" value="1"/>
</dbReference>
<keyword evidence="3 6" id="KW-0812">Transmembrane</keyword>
<dbReference type="Pfam" id="PF03706">
    <property type="entry name" value="LPG_synthase_TM"/>
    <property type="match status" value="1"/>
</dbReference>
<evidence type="ECO:0000313" key="7">
    <source>
        <dbReference type="EMBL" id="QBB70088.1"/>
    </source>
</evidence>
<gene>
    <name evidence="7" type="ORF">ELE36_06760</name>
</gene>
<feature type="transmembrane region" description="Helical" evidence="6">
    <location>
        <begin position="146"/>
        <end position="168"/>
    </location>
</feature>
<evidence type="ECO:0000256" key="6">
    <source>
        <dbReference type="SAM" id="Phobius"/>
    </source>
</evidence>
<keyword evidence="2" id="KW-1003">Cell membrane</keyword>
<feature type="transmembrane region" description="Helical" evidence="6">
    <location>
        <begin position="34"/>
        <end position="53"/>
    </location>
</feature>
<keyword evidence="5 6" id="KW-0472">Membrane</keyword>
<proteinExistence type="predicted"/>
<dbReference type="PANTHER" id="PTHR37693">
    <property type="entry name" value="PHOSPHATIDYLGLYCEROL LYSYLTRANSFERASE"/>
    <property type="match status" value="1"/>
</dbReference>
<sequence length="330" mass="35861">MRRAGSLLITLALIAALAVPMLLGGRDALATAWNFPLPNLAALTLLTMCGWLSKAQKLRVLLRQIGAQLTFWRALGISLATDFAFMATPAGAGGYPANIHLLKRAGVSTSSSAAAVVADQLLDLLFFAAAIPLSLLALLSTDLPTGLRATALGIITLLIVMSMVIALLRHRFWRWIFARDRISPRNTWWHRRQRELLSFLHSMRLQGRTLTHANAGFYSKLALFTALQWLTRYGALWLVLLLLGYPLPFAYALLLQALILHAAQWTGVPSGAGGAELGLAAALASWAPASSIATTLLLWRYATLYLGLAAGGMAWLMLVTQRRQHQCQGS</sequence>
<dbReference type="PANTHER" id="PTHR37693:SF1">
    <property type="entry name" value="INTEGRAL MEMBRANE PROTEIN"/>
    <property type="match status" value="1"/>
</dbReference>
<dbReference type="GO" id="GO:0005886">
    <property type="term" value="C:plasma membrane"/>
    <property type="evidence" value="ECO:0007669"/>
    <property type="project" value="UniProtKB-SubCell"/>
</dbReference>
<keyword evidence="8" id="KW-1185">Reference proteome</keyword>
<keyword evidence="4 6" id="KW-1133">Transmembrane helix</keyword>
<dbReference type="AlphaFoldDB" id="A0A411HHU2"/>
<accession>A0A411HHU2</accession>
<feature type="transmembrane region" description="Helical" evidence="6">
    <location>
        <begin position="236"/>
        <end position="260"/>
    </location>
</feature>
<evidence type="ECO:0000256" key="4">
    <source>
        <dbReference type="ARBA" id="ARBA00022989"/>
    </source>
</evidence>
<evidence type="ECO:0000313" key="8">
    <source>
        <dbReference type="Proteomes" id="UP000291562"/>
    </source>
</evidence>
<feature type="transmembrane region" description="Helical" evidence="6">
    <location>
        <begin position="298"/>
        <end position="318"/>
    </location>
</feature>
<dbReference type="EMBL" id="CP035704">
    <property type="protein sequence ID" value="QBB70088.1"/>
    <property type="molecule type" value="Genomic_DNA"/>
</dbReference>
<protein>
    <submittedName>
        <fullName evidence="7">Flippase-like domain-containing protein</fullName>
    </submittedName>
</protein>
<organism evidence="7 8">
    <name type="scientific">Pseudolysobacter antarcticus</name>
    <dbReference type="NCBI Taxonomy" id="2511995"/>
    <lineage>
        <taxon>Bacteria</taxon>
        <taxon>Pseudomonadati</taxon>
        <taxon>Pseudomonadota</taxon>
        <taxon>Gammaproteobacteria</taxon>
        <taxon>Lysobacterales</taxon>
        <taxon>Rhodanobacteraceae</taxon>
        <taxon>Pseudolysobacter</taxon>
    </lineage>
</organism>
<dbReference type="KEGG" id="xbc:ELE36_06760"/>
<reference evidence="7 8" key="1">
    <citation type="submission" date="2019-01" db="EMBL/GenBank/DDBJ databases">
        <title>Pseudolysobacter antarctica gen. nov., sp. nov., isolated from Fildes Peninsula, Antarctica.</title>
        <authorList>
            <person name="Wei Z."/>
            <person name="Peng F."/>
        </authorList>
    </citation>
    <scope>NUCLEOTIDE SEQUENCE [LARGE SCALE GENOMIC DNA]</scope>
    <source>
        <strain evidence="7 8">AQ6-296</strain>
    </source>
</reference>
<evidence type="ECO:0000256" key="3">
    <source>
        <dbReference type="ARBA" id="ARBA00022692"/>
    </source>
</evidence>